<proteinExistence type="predicted"/>
<evidence type="ECO:0000313" key="2">
    <source>
        <dbReference type="Proteomes" id="UP000324748"/>
    </source>
</evidence>
<keyword evidence="2" id="KW-1185">Reference proteome</keyword>
<name>A0A5B0LZA9_PUCGR</name>
<sequence>MHASNPPQHGTVPSELIPTHFLQGTTHLAKIRAGTVVARRLQLIYFNYTERKASLIDFNYNNERAVSQQTSHYPITYTTQHSTIHRPEDRITAHASNHLRLYRTDYAVVTPPRTTLYRTDFTAVGWLTTIDRLLIILTWPSHQPDHSSLPSFNPPTLLTFTSLDLPAGRRATTSDKHFPIKAADHPSCHPSPRISIFSSIRLPQHHSLSRSNRPSPTPQVLRRYFDSIHPPKQIHCAPPSYYLHSTLLCLLGRRGLATIKLSSHHFDSAHQAGRHSSLPPSLPTCLYTVLGLHPPPPSRFVVLLQTTLYCTKSAAITSIRPSTDRLGCRGLTTIDLSAHHFDSAY</sequence>
<protein>
    <submittedName>
        <fullName evidence="1">Uncharacterized protein</fullName>
    </submittedName>
</protein>
<organism evidence="1 2">
    <name type="scientific">Puccinia graminis f. sp. tritici</name>
    <dbReference type="NCBI Taxonomy" id="56615"/>
    <lineage>
        <taxon>Eukaryota</taxon>
        <taxon>Fungi</taxon>
        <taxon>Dikarya</taxon>
        <taxon>Basidiomycota</taxon>
        <taxon>Pucciniomycotina</taxon>
        <taxon>Pucciniomycetes</taxon>
        <taxon>Pucciniales</taxon>
        <taxon>Pucciniaceae</taxon>
        <taxon>Puccinia</taxon>
    </lineage>
</organism>
<dbReference type="Proteomes" id="UP000324748">
    <property type="component" value="Unassembled WGS sequence"/>
</dbReference>
<comment type="caution">
    <text evidence="1">The sequence shown here is derived from an EMBL/GenBank/DDBJ whole genome shotgun (WGS) entry which is preliminary data.</text>
</comment>
<evidence type="ECO:0000313" key="1">
    <source>
        <dbReference type="EMBL" id="KAA1069872.1"/>
    </source>
</evidence>
<gene>
    <name evidence="1" type="ORF">PGT21_034811</name>
</gene>
<reference evidence="1 2" key="1">
    <citation type="submission" date="2019-05" db="EMBL/GenBank/DDBJ databases">
        <title>Emergence of the Ug99 lineage of the wheat stem rust pathogen through somatic hybridization.</title>
        <authorList>
            <person name="Li F."/>
            <person name="Upadhyaya N.M."/>
            <person name="Sperschneider J."/>
            <person name="Matny O."/>
            <person name="Nguyen-Phuc H."/>
            <person name="Mago R."/>
            <person name="Raley C."/>
            <person name="Miller M.E."/>
            <person name="Silverstein K.A.T."/>
            <person name="Henningsen E."/>
            <person name="Hirsch C.D."/>
            <person name="Visser B."/>
            <person name="Pretorius Z.A."/>
            <person name="Steffenson B.J."/>
            <person name="Schwessinger B."/>
            <person name="Dodds P.N."/>
            <person name="Figueroa M."/>
        </authorList>
    </citation>
    <scope>NUCLEOTIDE SEQUENCE [LARGE SCALE GENOMIC DNA]</scope>
    <source>
        <strain evidence="1">21-0</strain>
    </source>
</reference>
<dbReference type="AlphaFoldDB" id="A0A5B0LZA9"/>
<accession>A0A5B0LZA9</accession>
<dbReference type="EMBL" id="VSWC01000183">
    <property type="protein sequence ID" value="KAA1069872.1"/>
    <property type="molecule type" value="Genomic_DNA"/>
</dbReference>